<dbReference type="AlphaFoldDB" id="A0A1P8WAU5"/>
<evidence type="ECO:0000313" key="2">
    <source>
        <dbReference type="Proteomes" id="UP000187735"/>
    </source>
</evidence>
<dbReference type="SUPFAM" id="SSF158997">
    <property type="entry name" value="Trm112p-like"/>
    <property type="match status" value="1"/>
</dbReference>
<sequence length="74" mass="8458">MPFEYEKVKDILVCPKTRCDLVHDGDCLVSTDPETRLKYPIVDDIPRLLADEATELPTDEWTAVMQRHNVAVNS</sequence>
<dbReference type="OrthoDB" id="9812205at2"/>
<reference evidence="1 2" key="1">
    <citation type="journal article" date="2016" name="Front. Microbiol.">
        <title>Fuerstia marisgermanicae gen. nov., sp. nov., an Unusual Member of the Phylum Planctomycetes from the German Wadden Sea.</title>
        <authorList>
            <person name="Kohn T."/>
            <person name="Heuer A."/>
            <person name="Jogler M."/>
            <person name="Vollmers J."/>
            <person name="Boedeker C."/>
            <person name="Bunk B."/>
            <person name="Rast P."/>
            <person name="Borchert D."/>
            <person name="Glockner I."/>
            <person name="Freese H.M."/>
            <person name="Klenk H.P."/>
            <person name="Overmann J."/>
            <person name="Kaster A.K."/>
            <person name="Rohde M."/>
            <person name="Wiegand S."/>
            <person name="Jogler C."/>
        </authorList>
    </citation>
    <scope>NUCLEOTIDE SEQUENCE [LARGE SCALE GENOMIC DNA]</scope>
    <source>
        <strain evidence="1 2">NH11</strain>
    </source>
</reference>
<proteinExistence type="predicted"/>
<organism evidence="1 2">
    <name type="scientific">Fuerstiella marisgermanici</name>
    <dbReference type="NCBI Taxonomy" id="1891926"/>
    <lineage>
        <taxon>Bacteria</taxon>
        <taxon>Pseudomonadati</taxon>
        <taxon>Planctomycetota</taxon>
        <taxon>Planctomycetia</taxon>
        <taxon>Planctomycetales</taxon>
        <taxon>Planctomycetaceae</taxon>
        <taxon>Fuerstiella</taxon>
    </lineage>
</organism>
<gene>
    <name evidence="1" type="ORF">Fuma_00755</name>
</gene>
<evidence type="ECO:0000313" key="1">
    <source>
        <dbReference type="EMBL" id="APZ91169.1"/>
    </source>
</evidence>
<dbReference type="EMBL" id="CP017641">
    <property type="protein sequence ID" value="APZ91169.1"/>
    <property type="molecule type" value="Genomic_DNA"/>
</dbReference>
<dbReference type="KEGG" id="fmr:Fuma_00755"/>
<dbReference type="STRING" id="1891926.Fuma_00755"/>
<name>A0A1P8WAU5_9PLAN</name>
<protein>
    <submittedName>
        <fullName evidence="1">Uncharacterized protein</fullName>
    </submittedName>
</protein>
<accession>A0A1P8WAU5</accession>
<dbReference type="RefSeq" id="WP_077022970.1">
    <property type="nucleotide sequence ID" value="NZ_CP017641.1"/>
</dbReference>
<dbReference type="Gene3D" id="2.20.25.10">
    <property type="match status" value="1"/>
</dbReference>
<keyword evidence="2" id="KW-1185">Reference proteome</keyword>
<dbReference type="Proteomes" id="UP000187735">
    <property type="component" value="Chromosome"/>
</dbReference>